<dbReference type="PANTHER" id="PTHR38688">
    <property type="entry name" value="PYR_REDOX_2 DOMAIN-CONTAINING PROTEIN"/>
    <property type="match status" value="1"/>
</dbReference>
<dbReference type="EMBL" id="JAULSW010000008">
    <property type="protein sequence ID" value="KAK3372586.1"/>
    <property type="molecule type" value="Genomic_DNA"/>
</dbReference>
<dbReference type="Proteomes" id="UP001285441">
    <property type="component" value="Unassembled WGS sequence"/>
</dbReference>
<evidence type="ECO:0000313" key="3">
    <source>
        <dbReference type="Proteomes" id="UP001285441"/>
    </source>
</evidence>
<dbReference type="PANTHER" id="PTHR38688:SF1">
    <property type="entry name" value="FAD_NAD(P)-BINDING DOMAIN-CONTAINING PROTEIN"/>
    <property type="match status" value="1"/>
</dbReference>
<dbReference type="SUPFAM" id="SSF51905">
    <property type="entry name" value="FAD/NAD(P)-binding domain"/>
    <property type="match status" value="1"/>
</dbReference>
<keyword evidence="1" id="KW-0472">Membrane</keyword>
<reference evidence="2" key="1">
    <citation type="journal article" date="2023" name="Mol. Phylogenet. Evol.">
        <title>Genome-scale phylogeny and comparative genomics of the fungal order Sordariales.</title>
        <authorList>
            <person name="Hensen N."/>
            <person name="Bonometti L."/>
            <person name="Westerberg I."/>
            <person name="Brannstrom I.O."/>
            <person name="Guillou S."/>
            <person name="Cros-Aarteil S."/>
            <person name="Calhoun S."/>
            <person name="Haridas S."/>
            <person name="Kuo A."/>
            <person name="Mondo S."/>
            <person name="Pangilinan J."/>
            <person name="Riley R."/>
            <person name="LaButti K."/>
            <person name="Andreopoulos B."/>
            <person name="Lipzen A."/>
            <person name="Chen C."/>
            <person name="Yan M."/>
            <person name="Daum C."/>
            <person name="Ng V."/>
            <person name="Clum A."/>
            <person name="Steindorff A."/>
            <person name="Ohm R.A."/>
            <person name="Martin F."/>
            <person name="Silar P."/>
            <person name="Natvig D.O."/>
            <person name="Lalanne C."/>
            <person name="Gautier V."/>
            <person name="Ament-Velasquez S.L."/>
            <person name="Kruys A."/>
            <person name="Hutchinson M.I."/>
            <person name="Powell A.J."/>
            <person name="Barry K."/>
            <person name="Miller A.N."/>
            <person name="Grigoriev I.V."/>
            <person name="Debuchy R."/>
            <person name="Gladieux P."/>
            <person name="Hiltunen Thoren M."/>
            <person name="Johannesson H."/>
        </authorList>
    </citation>
    <scope>NUCLEOTIDE SEQUENCE</scope>
    <source>
        <strain evidence="2">CBS 232.78</strain>
    </source>
</reference>
<dbReference type="InterPro" id="IPR036188">
    <property type="entry name" value="FAD/NAD-bd_sf"/>
</dbReference>
<keyword evidence="1" id="KW-1133">Transmembrane helix</keyword>
<feature type="transmembrane region" description="Helical" evidence="1">
    <location>
        <begin position="287"/>
        <end position="308"/>
    </location>
</feature>
<gene>
    <name evidence="2" type="ORF">B0H63DRAFT_485287</name>
</gene>
<dbReference type="AlphaFoldDB" id="A0AAE0KB01"/>
<dbReference type="InterPro" id="IPR053275">
    <property type="entry name" value="Agnestin_monoxygenase"/>
</dbReference>
<protein>
    <submittedName>
        <fullName evidence="2">Pyridine nucleotide-disulfide oxidoreductase-domain-containing protein</fullName>
    </submittedName>
</protein>
<evidence type="ECO:0000256" key="1">
    <source>
        <dbReference type="SAM" id="Phobius"/>
    </source>
</evidence>
<keyword evidence="1" id="KW-0812">Transmembrane</keyword>
<keyword evidence="3" id="KW-1185">Reference proteome</keyword>
<organism evidence="2 3">
    <name type="scientific">Podospora didyma</name>
    <dbReference type="NCBI Taxonomy" id="330526"/>
    <lineage>
        <taxon>Eukaryota</taxon>
        <taxon>Fungi</taxon>
        <taxon>Dikarya</taxon>
        <taxon>Ascomycota</taxon>
        <taxon>Pezizomycotina</taxon>
        <taxon>Sordariomycetes</taxon>
        <taxon>Sordariomycetidae</taxon>
        <taxon>Sordariales</taxon>
        <taxon>Podosporaceae</taxon>
        <taxon>Podospora</taxon>
    </lineage>
</organism>
<proteinExistence type="predicted"/>
<accession>A0AAE0KB01</accession>
<evidence type="ECO:0000313" key="2">
    <source>
        <dbReference type="EMBL" id="KAK3372586.1"/>
    </source>
</evidence>
<sequence>MHLSTQRACRPLAGRGYLVTTSYQYYRVAWASSTARGWQPQKLSANWKPSQPHFRRLGIAPSLQESETPESGSTGRGDVGAIVVGGGPAGIAVVGNLLEQLGPDKKIIWVDRQFSGGRIPAKYSEVPSNTTVALFIKYAQAVQPLRAIHDAAAAEPGPNAIKDLQSLDQDGTCKLSYAGDMLALLTKELTKHPRVKTYKGTVELAVRNTSTPHHWIVSLAQQDEGPAAPILDAPILVYCTGSSPTPPVSLLPGLDPLKPMVGQPLDASLDWVLSSSLSQNLPRDKKIIFGVVGASHSAIVVLLILAHLQRSSHPLLEVKWFTRSKSLKYAVYEDGWIRYDNTGLKGIAAEFARYYLEGVGYESIPRGKGNVWQMLGPLRAPERIDCSGGFEAEKEAYMTHLPACDYVVQAIGYTRDPLPVTASPVDGVYDSRRGLTFDHETGEFTNKETGKPVPGLFGAGIAFPERVVDKAGNVEHAVGLWKFMRFLKRVVPTWVEKTAEAKNIEVRE</sequence>
<reference evidence="2" key="2">
    <citation type="submission" date="2023-06" db="EMBL/GenBank/DDBJ databases">
        <authorList>
            <consortium name="Lawrence Berkeley National Laboratory"/>
            <person name="Haridas S."/>
            <person name="Hensen N."/>
            <person name="Bonometti L."/>
            <person name="Westerberg I."/>
            <person name="Brannstrom I.O."/>
            <person name="Guillou S."/>
            <person name="Cros-Aarteil S."/>
            <person name="Calhoun S."/>
            <person name="Kuo A."/>
            <person name="Mondo S."/>
            <person name="Pangilinan J."/>
            <person name="Riley R."/>
            <person name="LaButti K."/>
            <person name="Andreopoulos B."/>
            <person name="Lipzen A."/>
            <person name="Chen C."/>
            <person name="Yanf M."/>
            <person name="Daum C."/>
            <person name="Ng V."/>
            <person name="Clum A."/>
            <person name="Steindorff A."/>
            <person name="Ohm R."/>
            <person name="Martin F."/>
            <person name="Silar P."/>
            <person name="Natvig D."/>
            <person name="Lalanne C."/>
            <person name="Gautier V."/>
            <person name="Ament-velasquez S.L."/>
            <person name="Kruys A."/>
            <person name="Hutchinson M.I."/>
            <person name="Powell A.J."/>
            <person name="Barry K."/>
            <person name="Miller A.N."/>
            <person name="Grigoriev I.V."/>
            <person name="Debuchy R."/>
            <person name="Gladieux P."/>
            <person name="Thoren M.H."/>
            <person name="Johannesson H."/>
        </authorList>
    </citation>
    <scope>NUCLEOTIDE SEQUENCE</scope>
    <source>
        <strain evidence="2">CBS 232.78</strain>
    </source>
</reference>
<comment type="caution">
    <text evidence="2">The sequence shown here is derived from an EMBL/GenBank/DDBJ whole genome shotgun (WGS) entry which is preliminary data.</text>
</comment>
<name>A0AAE0KB01_9PEZI</name>